<comment type="caution">
    <text evidence="5">The sequence shown here is derived from an EMBL/GenBank/DDBJ whole genome shotgun (WGS) entry which is preliminary data.</text>
</comment>
<dbReference type="InterPro" id="IPR010766">
    <property type="entry name" value="DRTGG"/>
</dbReference>
<dbReference type="RefSeq" id="WP_216417363.1">
    <property type="nucleotide sequence ID" value="NZ_JAHLQK010000004.1"/>
</dbReference>
<evidence type="ECO:0000256" key="1">
    <source>
        <dbReference type="ARBA" id="ARBA00022723"/>
    </source>
</evidence>
<dbReference type="SMART" id="SM01131">
    <property type="entry name" value="DHHA2"/>
    <property type="match status" value="1"/>
</dbReference>
<dbReference type="GO" id="GO:0004427">
    <property type="term" value="F:inorganic diphosphate phosphatase activity"/>
    <property type="evidence" value="ECO:0007669"/>
    <property type="project" value="UniProtKB-EC"/>
</dbReference>
<evidence type="ECO:0000256" key="3">
    <source>
        <dbReference type="ARBA" id="ARBA00023211"/>
    </source>
</evidence>
<keyword evidence="1" id="KW-0479">Metal-binding</keyword>
<dbReference type="NCBIfam" id="NF011443">
    <property type="entry name" value="PRK14869.1-5"/>
    <property type="match status" value="1"/>
</dbReference>
<dbReference type="Proteomes" id="UP000779508">
    <property type="component" value="Unassembled WGS sequence"/>
</dbReference>
<feature type="domain" description="DHHA2" evidence="4">
    <location>
        <begin position="408"/>
        <end position="533"/>
    </location>
</feature>
<keyword evidence="6" id="KW-1185">Reference proteome</keyword>
<dbReference type="InterPro" id="IPR001667">
    <property type="entry name" value="DDH_dom"/>
</dbReference>
<proteinExistence type="predicted"/>
<dbReference type="EMBL" id="JAHLQK010000004">
    <property type="protein sequence ID" value="MBU5676979.1"/>
    <property type="molecule type" value="Genomic_DNA"/>
</dbReference>
<name>A0ABS6G3N3_9FIRM</name>
<organism evidence="5 6">
    <name type="scientific">Alkaliphilus flagellatus</name>
    <dbReference type="NCBI Taxonomy" id="2841507"/>
    <lineage>
        <taxon>Bacteria</taxon>
        <taxon>Bacillati</taxon>
        <taxon>Bacillota</taxon>
        <taxon>Clostridia</taxon>
        <taxon>Peptostreptococcales</taxon>
        <taxon>Natronincolaceae</taxon>
        <taxon>Alkaliphilus</taxon>
    </lineage>
</organism>
<evidence type="ECO:0000259" key="4">
    <source>
        <dbReference type="SMART" id="SM01131"/>
    </source>
</evidence>
<dbReference type="NCBIfam" id="NF011442">
    <property type="entry name" value="PRK14869.1-4"/>
    <property type="match status" value="1"/>
</dbReference>
<dbReference type="PANTHER" id="PTHR12112">
    <property type="entry name" value="BNIP - RELATED"/>
    <property type="match status" value="1"/>
</dbReference>
<keyword evidence="3" id="KW-0464">Manganese</keyword>
<sequence>MSILVFGHKSPDTDSVASAIALSYLKNQLGSNTMPCVLGNISKESQYVLDYFQLPIPKYISDVKIQVKDLQYDFAKGISPKKSILSTYNLMEDNSLETVGVVDEDNKLLGIISMKNIAMGLIHGDFYHLETSLENLVHDLKGKVLSGNKEFFNGHVSVVAYYYKTIEGLLGENDIVIVGDRYDIIECAIMSKVQLIIITGGNDIPQKYIDLAEINNITMILVPKDTYYISKVINMCNYTSRIMRTQNIIKFNEMEYIDEVKDELSHSHFRNYPVIDNESKFLGFINRNHIMNPTRKKVILVDHNEYSQSAEGLDEADILEIIDHHKIGDISTSMPINFRNNPVGSTCTIVFWMYREHNIEIPFDIAGALLSGILSDTLLFKSPTTTDIDKKAVEELNRIVELNIDDFAMDMFKFGTSLEGQSIEEVFYKDFKEFQLETFKTGISQVFTLDIDDVFNRKDLFINYIKKVHKRMNYDITLLLVTDILKEGSYILYQCKHNSVIPSAFEVIDEQGVFAKEVVSRKKQVIPKLLNAIQLIK</sequence>
<evidence type="ECO:0000256" key="2">
    <source>
        <dbReference type="ARBA" id="ARBA00022801"/>
    </source>
</evidence>
<protein>
    <submittedName>
        <fullName evidence="5">Manganese-dependent inorganic diphosphatase</fullName>
        <ecNumber evidence="5">3.6.1.1</ecNumber>
    </submittedName>
</protein>
<dbReference type="Pfam" id="PF01368">
    <property type="entry name" value="DHH"/>
    <property type="match status" value="1"/>
</dbReference>
<dbReference type="Pfam" id="PF02833">
    <property type="entry name" value="DHHA2"/>
    <property type="match status" value="1"/>
</dbReference>
<accession>A0ABS6G3N3</accession>
<dbReference type="EC" id="3.6.1.1" evidence="5"/>
<evidence type="ECO:0000313" key="5">
    <source>
        <dbReference type="EMBL" id="MBU5676979.1"/>
    </source>
</evidence>
<reference evidence="5 6" key="1">
    <citation type="submission" date="2021-06" db="EMBL/GenBank/DDBJ databases">
        <authorList>
            <person name="Sun Q."/>
            <person name="Li D."/>
        </authorList>
    </citation>
    <scope>NUCLEOTIDE SEQUENCE [LARGE SCALE GENOMIC DNA]</scope>
    <source>
        <strain evidence="5 6">MSJ-5</strain>
    </source>
</reference>
<dbReference type="NCBIfam" id="NF011440">
    <property type="entry name" value="PRK14869.1-2"/>
    <property type="match status" value="1"/>
</dbReference>
<dbReference type="PANTHER" id="PTHR12112:SF22">
    <property type="entry name" value="MANGANESE-DEPENDENT INORGANIC PYROPHOSPHATASE-RELATED"/>
    <property type="match status" value="1"/>
</dbReference>
<keyword evidence="2 5" id="KW-0378">Hydrolase</keyword>
<dbReference type="InterPro" id="IPR000644">
    <property type="entry name" value="CBS_dom"/>
</dbReference>
<dbReference type="Pfam" id="PF00571">
    <property type="entry name" value="CBS"/>
    <property type="match status" value="2"/>
</dbReference>
<evidence type="ECO:0000313" key="6">
    <source>
        <dbReference type="Proteomes" id="UP000779508"/>
    </source>
</evidence>
<gene>
    <name evidence="5" type="ORF">KQI88_11185</name>
</gene>
<dbReference type="CDD" id="cd04597">
    <property type="entry name" value="CBS_pair_inorgPPase"/>
    <property type="match status" value="1"/>
</dbReference>
<dbReference type="InterPro" id="IPR004097">
    <property type="entry name" value="DHHA2"/>
</dbReference>
<dbReference type="Pfam" id="PF07085">
    <property type="entry name" value="DRTGG"/>
    <property type="match status" value="1"/>
</dbReference>